<protein>
    <recommendedName>
        <fullName evidence="4">SGNH hydrolase-type esterase domain-containing protein</fullName>
    </recommendedName>
</protein>
<accession>A0ABT6YRE4</accession>
<keyword evidence="1" id="KW-1133">Transmembrane helix</keyword>
<dbReference type="RefSeq" id="WP_283370946.1">
    <property type="nucleotide sequence ID" value="NZ_JASHID010000014.1"/>
</dbReference>
<feature type="transmembrane region" description="Helical" evidence="1">
    <location>
        <begin position="35"/>
        <end position="60"/>
    </location>
</feature>
<evidence type="ECO:0008006" key="4">
    <source>
        <dbReference type="Google" id="ProtNLM"/>
    </source>
</evidence>
<keyword evidence="3" id="KW-1185">Reference proteome</keyword>
<evidence type="ECO:0000313" key="2">
    <source>
        <dbReference type="EMBL" id="MDI9866034.1"/>
    </source>
</evidence>
<dbReference type="EMBL" id="JASHID010000014">
    <property type="protein sequence ID" value="MDI9866034.1"/>
    <property type="molecule type" value="Genomic_DNA"/>
</dbReference>
<keyword evidence="1" id="KW-0472">Membrane</keyword>
<evidence type="ECO:0000256" key="1">
    <source>
        <dbReference type="SAM" id="Phobius"/>
    </source>
</evidence>
<name>A0ABT6YRE4_9BACT</name>
<proteinExistence type="predicted"/>
<comment type="caution">
    <text evidence="2">The sequence shown here is derived from an EMBL/GenBank/DDBJ whole genome shotgun (WGS) entry which is preliminary data.</text>
</comment>
<gene>
    <name evidence="2" type="ORF">QM480_16955</name>
</gene>
<evidence type="ECO:0000313" key="3">
    <source>
        <dbReference type="Proteomes" id="UP001236569"/>
    </source>
</evidence>
<dbReference type="Proteomes" id="UP001236569">
    <property type="component" value="Unassembled WGS sequence"/>
</dbReference>
<reference evidence="2 3" key="1">
    <citation type="submission" date="2023-05" db="EMBL/GenBank/DDBJ databases">
        <title>Novel species of genus Flectobacillus isolated from stream in China.</title>
        <authorList>
            <person name="Lu H."/>
        </authorList>
    </citation>
    <scope>NUCLEOTIDE SEQUENCE [LARGE SCALE GENOMIC DNA]</scope>
    <source>
        <strain evidence="2 3">DC10W</strain>
    </source>
</reference>
<organism evidence="2 3">
    <name type="scientific">Flectobacillus longus</name>
    <dbReference type="NCBI Taxonomy" id="2984207"/>
    <lineage>
        <taxon>Bacteria</taxon>
        <taxon>Pseudomonadati</taxon>
        <taxon>Bacteroidota</taxon>
        <taxon>Cytophagia</taxon>
        <taxon>Cytophagales</taxon>
        <taxon>Flectobacillaceae</taxon>
        <taxon>Flectobacillus</taxon>
    </lineage>
</organism>
<sequence length="401" mass="44658">MKRNYAILIAIGLILLCLGSTSLLLLDLVKGDGNMIVAGIPMALVSKWSFWAALLWALWAGVKFKVEGLLNLFLAIFMTILVVVGLEIGSGWVLKAQTNKGLKVEGPEHSMEMDTTLGYKPKPNGTFSGIKKVNGKTIYHITYQTDSNSLRITPVDSIKKTPDFAQFYGCSMTFGEGVQSTETIPFYFGQYTTNFHPYNFAYSGYGPHQALARLETPAPSKIVKEKQGVGFYIYIDDHVNRVIGTMTNFGYNRGNAPYFHNESGKLEHTGLFITGRKLRSLVYDTMLGSNLLKLFKVGYPFKITKDDYALTADVIAGAAKSFQTQFPQQPFYAVIYPTTIDSQLIIGLLKERNVKVIDLSKLFNPLDPEYAIPYDEHPTALGNQVFTKALVQKFKEAQNSN</sequence>
<keyword evidence="1" id="KW-0812">Transmembrane</keyword>
<feature type="transmembrane region" description="Helical" evidence="1">
    <location>
        <begin position="72"/>
        <end position="94"/>
    </location>
</feature>